<keyword evidence="2" id="KW-1185">Reference proteome</keyword>
<reference evidence="2" key="1">
    <citation type="journal article" date="2014" name="Science">
        <title>Ancient hybridizations among the ancestral genomes of bread wheat.</title>
        <authorList>
            <consortium name="International Wheat Genome Sequencing Consortium,"/>
            <person name="Marcussen T."/>
            <person name="Sandve S.R."/>
            <person name="Heier L."/>
            <person name="Spannagl M."/>
            <person name="Pfeifer M."/>
            <person name="Jakobsen K.S."/>
            <person name="Wulff B.B."/>
            <person name="Steuernagel B."/>
            <person name="Mayer K.F."/>
            <person name="Olsen O.A."/>
        </authorList>
    </citation>
    <scope>NUCLEOTIDE SEQUENCE [LARGE SCALE GENOMIC DNA]</scope>
    <source>
        <strain evidence="2">cv. AL8/78</strain>
    </source>
</reference>
<name>A0A453MWH9_AEGTS</name>
<reference evidence="2" key="2">
    <citation type="journal article" date="2017" name="Nat. Plants">
        <title>The Aegilops tauschii genome reveals multiple impacts of transposons.</title>
        <authorList>
            <person name="Zhao G."/>
            <person name="Zou C."/>
            <person name="Li K."/>
            <person name="Wang K."/>
            <person name="Li T."/>
            <person name="Gao L."/>
            <person name="Zhang X."/>
            <person name="Wang H."/>
            <person name="Yang Z."/>
            <person name="Liu X."/>
            <person name="Jiang W."/>
            <person name="Mao L."/>
            <person name="Kong X."/>
            <person name="Jiao Y."/>
            <person name="Jia J."/>
        </authorList>
    </citation>
    <scope>NUCLEOTIDE SEQUENCE [LARGE SCALE GENOMIC DNA]</scope>
    <source>
        <strain evidence="2">cv. AL8/78</strain>
    </source>
</reference>
<evidence type="ECO:0000313" key="1">
    <source>
        <dbReference type="EnsemblPlants" id="AET6Gv20121700.1"/>
    </source>
</evidence>
<protein>
    <submittedName>
        <fullName evidence="1">Uncharacterized protein</fullName>
    </submittedName>
</protein>
<reference evidence="1" key="3">
    <citation type="journal article" date="2017" name="Nature">
        <title>Genome sequence of the progenitor of the wheat D genome Aegilops tauschii.</title>
        <authorList>
            <person name="Luo M.C."/>
            <person name="Gu Y.Q."/>
            <person name="Puiu D."/>
            <person name="Wang H."/>
            <person name="Twardziok S.O."/>
            <person name="Deal K.R."/>
            <person name="Huo N."/>
            <person name="Zhu T."/>
            <person name="Wang L."/>
            <person name="Wang Y."/>
            <person name="McGuire P.E."/>
            <person name="Liu S."/>
            <person name="Long H."/>
            <person name="Ramasamy R.K."/>
            <person name="Rodriguez J.C."/>
            <person name="Van S.L."/>
            <person name="Yuan L."/>
            <person name="Wang Z."/>
            <person name="Xia Z."/>
            <person name="Xiao L."/>
            <person name="Anderson O.D."/>
            <person name="Ouyang S."/>
            <person name="Liang Y."/>
            <person name="Zimin A.V."/>
            <person name="Pertea G."/>
            <person name="Qi P."/>
            <person name="Bennetzen J.L."/>
            <person name="Dai X."/>
            <person name="Dawson M.W."/>
            <person name="Muller H.G."/>
            <person name="Kugler K."/>
            <person name="Rivarola-Duarte L."/>
            <person name="Spannagl M."/>
            <person name="Mayer K.F.X."/>
            <person name="Lu F.H."/>
            <person name="Bevan M.W."/>
            <person name="Leroy P."/>
            <person name="Li P."/>
            <person name="You F.M."/>
            <person name="Sun Q."/>
            <person name="Liu Z."/>
            <person name="Lyons E."/>
            <person name="Wicker T."/>
            <person name="Salzberg S.L."/>
            <person name="Devos K.M."/>
            <person name="Dvorak J."/>
        </authorList>
    </citation>
    <scope>NUCLEOTIDE SEQUENCE [LARGE SCALE GENOMIC DNA]</scope>
    <source>
        <strain evidence="1">cv. AL8/78</strain>
    </source>
</reference>
<organism evidence="1 2">
    <name type="scientific">Aegilops tauschii subsp. strangulata</name>
    <name type="common">Goatgrass</name>
    <dbReference type="NCBI Taxonomy" id="200361"/>
    <lineage>
        <taxon>Eukaryota</taxon>
        <taxon>Viridiplantae</taxon>
        <taxon>Streptophyta</taxon>
        <taxon>Embryophyta</taxon>
        <taxon>Tracheophyta</taxon>
        <taxon>Spermatophyta</taxon>
        <taxon>Magnoliopsida</taxon>
        <taxon>Liliopsida</taxon>
        <taxon>Poales</taxon>
        <taxon>Poaceae</taxon>
        <taxon>BOP clade</taxon>
        <taxon>Pooideae</taxon>
        <taxon>Triticodae</taxon>
        <taxon>Triticeae</taxon>
        <taxon>Triticinae</taxon>
        <taxon>Aegilops</taxon>
    </lineage>
</organism>
<accession>A0A453MWH9</accession>
<reference evidence="1" key="5">
    <citation type="journal article" date="2021" name="G3 (Bethesda)">
        <title>Aegilops tauschii genome assembly Aet v5.0 features greater sequence contiguity and improved annotation.</title>
        <authorList>
            <person name="Wang L."/>
            <person name="Zhu T."/>
            <person name="Rodriguez J.C."/>
            <person name="Deal K.R."/>
            <person name="Dubcovsky J."/>
            <person name="McGuire P.E."/>
            <person name="Lux T."/>
            <person name="Spannagl M."/>
            <person name="Mayer K.F.X."/>
            <person name="Baldrich P."/>
            <person name="Meyers B.C."/>
            <person name="Huo N."/>
            <person name="Gu Y.Q."/>
            <person name="Zhou H."/>
            <person name="Devos K.M."/>
            <person name="Bennetzen J.L."/>
            <person name="Unver T."/>
            <person name="Budak H."/>
            <person name="Gulick P.J."/>
            <person name="Galiba G."/>
            <person name="Kalapos B."/>
            <person name="Nelson D.R."/>
            <person name="Li P."/>
            <person name="You F.M."/>
            <person name="Luo M.C."/>
            <person name="Dvorak J."/>
        </authorList>
    </citation>
    <scope>NUCLEOTIDE SEQUENCE [LARGE SCALE GENOMIC DNA]</scope>
    <source>
        <strain evidence="1">cv. AL8/78</strain>
    </source>
</reference>
<dbReference type="EnsemblPlants" id="AET6Gv20121700.1">
    <property type="protein sequence ID" value="AET6Gv20121700.1"/>
    <property type="gene ID" value="AET6Gv20121700"/>
</dbReference>
<proteinExistence type="predicted"/>
<reference evidence="1" key="4">
    <citation type="submission" date="2019-03" db="UniProtKB">
        <authorList>
            <consortium name="EnsemblPlants"/>
        </authorList>
    </citation>
    <scope>IDENTIFICATION</scope>
</reference>
<sequence length="49" mass="5784">RSDMSIQIFFFFFETSKIDLFEVGIIGVHLRYSPDFVHLGRSPFYTHGK</sequence>
<dbReference type="Proteomes" id="UP000015105">
    <property type="component" value="Chromosome 6D"/>
</dbReference>
<evidence type="ECO:0000313" key="2">
    <source>
        <dbReference type="Proteomes" id="UP000015105"/>
    </source>
</evidence>
<dbReference type="Gramene" id="AET6Gv20121700.1">
    <property type="protein sequence ID" value="AET6Gv20121700.1"/>
    <property type="gene ID" value="AET6Gv20121700"/>
</dbReference>
<dbReference type="AlphaFoldDB" id="A0A453MWH9"/>